<evidence type="ECO:0000256" key="14">
    <source>
        <dbReference type="ARBA" id="ARBA00023224"/>
    </source>
</evidence>
<dbReference type="GO" id="GO:0045211">
    <property type="term" value="C:postsynaptic membrane"/>
    <property type="evidence" value="ECO:0007669"/>
    <property type="project" value="UniProtKB-SubCell"/>
</dbReference>
<dbReference type="Pfam" id="PF00003">
    <property type="entry name" value="7tm_3"/>
    <property type="match status" value="1"/>
</dbReference>
<evidence type="ECO:0000256" key="9">
    <source>
        <dbReference type="ARBA" id="ARBA00023054"/>
    </source>
</evidence>
<keyword evidence="15" id="KW-0628">Postsynaptic cell membrane</keyword>
<dbReference type="InterPro" id="IPR028082">
    <property type="entry name" value="Peripla_BP_I"/>
</dbReference>
<evidence type="ECO:0000256" key="7">
    <source>
        <dbReference type="ARBA" id="ARBA00023018"/>
    </source>
</evidence>
<feature type="signal peptide" evidence="18">
    <location>
        <begin position="1"/>
        <end position="20"/>
    </location>
</feature>
<keyword evidence="13" id="KW-0325">Glycoprotein</keyword>
<proteinExistence type="evidence at transcript level"/>
<evidence type="ECO:0000256" key="8">
    <source>
        <dbReference type="ARBA" id="ARBA00023040"/>
    </source>
</evidence>
<keyword evidence="5 18" id="KW-0732">Signal</keyword>
<dbReference type="InterPro" id="IPR002455">
    <property type="entry name" value="GPCR3_GABA-B"/>
</dbReference>
<evidence type="ECO:0000256" key="17">
    <source>
        <dbReference type="SAM" id="Phobius"/>
    </source>
</evidence>
<dbReference type="FunFam" id="3.40.50.2300:FF:000072">
    <property type="entry name" value="Gamma-aminobutyric acid type B receptor subunit 2"/>
    <property type="match status" value="1"/>
</dbReference>
<sequence>MFINFLWPVILTATLTASIANNSTRKKLWIGAFFTVDISDGGWSSAGVLPAVEMAIEDVNNSTILQDYELHMEWRDTKCKRGYGIRQLVDLLELPSDKSPIMLIGGGCSVGTEATAEVSHFWNLIQIAFSANSMYLSEQDRYPLLFRTCYTESIGNPARIAILKRYGWKNVATVYQNEGLFTLTAIHLREMLDKNNFTVISSENLAKDPTFQILNLKQKDARIIIGMFYSAMARKVFCRAYKEGMYGARYLWLIPGWFSDQWWNITDTDCTPAQIKLAAGNYIAIMESTWSTDPRLTINRQTAAELTERYFKRVDATPYTRNEYSVFGYDAVWAVAQTLDKAIPVLRAQGRMLEDFRFNDSSMSALFKSILQGLHYQGMSGEIMFNSKGDRIGSAIVKQLQGDREVKIGTYDSIHGTLILDGPSKLIWQDGAIPVDRMVVKLKLVSVSASLFIVITLFCSIGILLALGFLAFNIHYRERRFIRMSSPRMNSITVIGCIIIYFAALLSGLDGKYLSEDQYSTLCQVKLWTLSVGFTLAYGAMFSKTWRVHVIFLRRIERRSIRDHQLYGIVIALLAVDTALLAAWQVLNPFIRAIKYLPIEKDENGFEAVRPYIEYCSCDHVMEWKGVILAYKGLLLILGAFLAWETRNVTIPALNDSRNIGVSVYTVVLSCVVGLPVVLVVKDMPDFTYGLGACVCIICTTITLCLMFIPKFSLSVNQKKRAPHFKHPAAQPNMLKSFQ</sequence>
<evidence type="ECO:0000256" key="4">
    <source>
        <dbReference type="ARBA" id="ARBA00022692"/>
    </source>
</evidence>
<evidence type="ECO:0000256" key="1">
    <source>
        <dbReference type="ARBA" id="ARBA00008991"/>
    </source>
</evidence>
<dbReference type="AlphaFoldDB" id="A0A6B7E6Z6"/>
<comment type="subcellular location">
    <subcellularLocation>
        <location evidence="16">Postsynaptic cell membrane</location>
        <topology evidence="16">Multi-pass membrane protein</topology>
    </subcellularLocation>
</comment>
<feature type="transmembrane region" description="Helical" evidence="17">
    <location>
        <begin position="664"/>
        <end position="681"/>
    </location>
</feature>
<keyword evidence="7" id="KW-0770">Synapse</keyword>
<dbReference type="GO" id="GO:0004965">
    <property type="term" value="F:G protein-coupled GABA receptor activity"/>
    <property type="evidence" value="ECO:0007669"/>
    <property type="project" value="InterPro"/>
</dbReference>
<keyword evidence="9" id="KW-0175">Coiled coil</keyword>
<dbReference type="EMBL" id="MH194579">
    <property type="protein sequence ID" value="QAB04950.1"/>
    <property type="molecule type" value="mRNA"/>
</dbReference>
<comment type="similarity">
    <text evidence="1">Belongs to the G-protein coupled receptor 3 family. GABA-B receptor subfamily.</text>
</comment>
<dbReference type="CDD" id="cd06366">
    <property type="entry name" value="PBP1_GABAb_receptor"/>
    <property type="match status" value="1"/>
</dbReference>
<keyword evidence="14" id="KW-0807">Transducer</keyword>
<feature type="transmembrane region" description="Helical" evidence="17">
    <location>
        <begin position="566"/>
        <end position="587"/>
    </location>
</feature>
<feature type="transmembrane region" description="Helical" evidence="17">
    <location>
        <begin position="451"/>
        <end position="476"/>
    </location>
</feature>
<feature type="transmembrane region" description="Helical" evidence="17">
    <location>
        <begin position="527"/>
        <end position="546"/>
    </location>
</feature>
<evidence type="ECO:0000256" key="18">
    <source>
        <dbReference type="SAM" id="SignalP"/>
    </source>
</evidence>
<keyword evidence="10 17" id="KW-0472">Membrane</keyword>
<evidence type="ECO:0000256" key="13">
    <source>
        <dbReference type="ARBA" id="ARBA00023180"/>
    </source>
</evidence>
<dbReference type="PANTHER" id="PTHR10519:SF20">
    <property type="entry name" value="G-PROTEIN COUPLED RECEPTOR 156-RELATED"/>
    <property type="match status" value="1"/>
</dbReference>
<feature type="chain" id="PRO_5025422308" evidence="18">
    <location>
        <begin position="21"/>
        <end position="739"/>
    </location>
</feature>
<dbReference type="PRINTS" id="PR01176">
    <property type="entry name" value="GABABRECEPTR"/>
</dbReference>
<keyword evidence="4 17" id="KW-0812">Transmembrane</keyword>
<reference evidence="20" key="1">
    <citation type="submission" date="2018-04" db="EMBL/GenBank/DDBJ databases">
        <title>GABAB regulate neurogenesis in Nematostella vectensis.</title>
        <authorList>
            <person name="Levy S."/>
            <person name="Brekhman V."/>
            <person name="Kosloff M."/>
            <person name="Lotan T."/>
        </authorList>
    </citation>
    <scope>NUCLEOTIDE SEQUENCE</scope>
</reference>
<feature type="transmembrane region" description="Helical" evidence="17">
    <location>
        <begin position="687"/>
        <end position="709"/>
    </location>
</feature>
<evidence type="ECO:0000256" key="15">
    <source>
        <dbReference type="ARBA" id="ARBA00023257"/>
    </source>
</evidence>
<keyword evidence="2" id="KW-1003">Cell membrane</keyword>
<dbReference type="InterPro" id="IPR001828">
    <property type="entry name" value="ANF_lig-bd_rcpt"/>
</dbReference>
<evidence type="ECO:0000256" key="6">
    <source>
        <dbReference type="ARBA" id="ARBA00022989"/>
    </source>
</evidence>
<evidence type="ECO:0000256" key="11">
    <source>
        <dbReference type="ARBA" id="ARBA00023157"/>
    </source>
</evidence>
<dbReference type="Gene3D" id="3.40.50.2300">
    <property type="match status" value="2"/>
</dbReference>
<name>A0A6B7E6Z6_NEMVE</name>
<dbReference type="SUPFAM" id="SSF53822">
    <property type="entry name" value="Periplasmic binding protein-like I"/>
    <property type="match status" value="1"/>
</dbReference>
<keyword evidence="11" id="KW-1015">Disulfide bond</keyword>
<feature type="domain" description="G-protein coupled receptors family 3 profile" evidence="19">
    <location>
        <begin position="458"/>
        <end position="721"/>
    </location>
</feature>
<keyword evidence="3" id="KW-0597">Phosphoprotein</keyword>
<evidence type="ECO:0000256" key="5">
    <source>
        <dbReference type="ARBA" id="ARBA00022729"/>
    </source>
</evidence>
<dbReference type="FunFam" id="3.40.50.2300:FF:000379">
    <property type="entry name" value="Gamma-aminobutyric acid B receptor"/>
    <property type="match status" value="1"/>
</dbReference>
<feature type="transmembrane region" description="Helical" evidence="17">
    <location>
        <begin position="488"/>
        <end position="507"/>
    </location>
</feature>
<keyword evidence="8" id="KW-0297">G-protein coupled receptor</keyword>
<evidence type="ECO:0000313" key="20">
    <source>
        <dbReference type="EMBL" id="QAB04950.1"/>
    </source>
</evidence>
<dbReference type="Pfam" id="PF01094">
    <property type="entry name" value="ANF_receptor"/>
    <property type="match status" value="1"/>
</dbReference>
<evidence type="ECO:0000256" key="10">
    <source>
        <dbReference type="ARBA" id="ARBA00023136"/>
    </source>
</evidence>
<evidence type="ECO:0000256" key="16">
    <source>
        <dbReference type="ARBA" id="ARBA00034104"/>
    </source>
</evidence>
<dbReference type="PRINTS" id="PR01177">
    <property type="entry name" value="GABAB1RECPTR"/>
</dbReference>
<evidence type="ECO:0000259" key="19">
    <source>
        <dbReference type="PROSITE" id="PS50259"/>
    </source>
</evidence>
<accession>A0A6B7E6Z6</accession>
<dbReference type="PANTHER" id="PTHR10519">
    <property type="entry name" value="GABA-B RECEPTOR"/>
    <property type="match status" value="1"/>
</dbReference>
<keyword evidence="12" id="KW-0675">Receptor</keyword>
<organism evidence="20">
    <name type="scientific">Nematostella vectensis</name>
    <name type="common">Starlet sea anemone</name>
    <dbReference type="NCBI Taxonomy" id="45351"/>
    <lineage>
        <taxon>Eukaryota</taxon>
        <taxon>Metazoa</taxon>
        <taxon>Cnidaria</taxon>
        <taxon>Anthozoa</taxon>
        <taxon>Hexacorallia</taxon>
        <taxon>Actiniaria</taxon>
        <taxon>Edwardsiidae</taxon>
        <taxon>Nematostella</taxon>
    </lineage>
</organism>
<feature type="transmembrane region" description="Helical" evidence="17">
    <location>
        <begin position="627"/>
        <end position="644"/>
    </location>
</feature>
<evidence type="ECO:0000256" key="3">
    <source>
        <dbReference type="ARBA" id="ARBA00022553"/>
    </source>
</evidence>
<keyword evidence="6 17" id="KW-1133">Transmembrane helix</keyword>
<evidence type="ECO:0000256" key="2">
    <source>
        <dbReference type="ARBA" id="ARBA00022475"/>
    </source>
</evidence>
<dbReference type="InterPro" id="IPR017978">
    <property type="entry name" value="GPCR_3_C"/>
</dbReference>
<dbReference type="PROSITE" id="PS50259">
    <property type="entry name" value="G_PROTEIN_RECEP_F3_4"/>
    <property type="match status" value="1"/>
</dbReference>
<protein>
    <submittedName>
        <fullName evidence="20">GABAB-R1-c</fullName>
    </submittedName>
</protein>
<evidence type="ECO:0000256" key="12">
    <source>
        <dbReference type="ARBA" id="ARBA00023170"/>
    </source>
</evidence>